<dbReference type="GO" id="GO:0006567">
    <property type="term" value="P:L-threonine catabolic process"/>
    <property type="evidence" value="ECO:0007669"/>
    <property type="project" value="TreeGrafter"/>
</dbReference>
<evidence type="ECO:0000313" key="5">
    <source>
        <dbReference type="Proteomes" id="UP000268093"/>
    </source>
</evidence>
<keyword evidence="2" id="KW-0663">Pyridoxal phosphate</keyword>
<dbReference type="Gene3D" id="3.40.50.1100">
    <property type="match status" value="1"/>
</dbReference>
<comment type="caution">
    <text evidence="4">The sequence shown here is derived from an EMBL/GenBank/DDBJ whole genome shotgun (WGS) entry which is preliminary data.</text>
</comment>
<dbReference type="InterPro" id="IPR050147">
    <property type="entry name" value="Ser/Thr_Dehydratase"/>
</dbReference>
<evidence type="ECO:0000313" key="4">
    <source>
        <dbReference type="EMBL" id="RUP49108.1"/>
    </source>
</evidence>
<dbReference type="GO" id="GO:0004794">
    <property type="term" value="F:threonine deaminase activity"/>
    <property type="evidence" value="ECO:0007669"/>
    <property type="project" value="TreeGrafter"/>
</dbReference>
<dbReference type="GO" id="GO:0009097">
    <property type="term" value="P:isoleucine biosynthetic process"/>
    <property type="evidence" value="ECO:0007669"/>
    <property type="project" value="TreeGrafter"/>
</dbReference>
<evidence type="ECO:0000256" key="2">
    <source>
        <dbReference type="ARBA" id="ARBA00022898"/>
    </source>
</evidence>
<dbReference type="GO" id="GO:0003941">
    <property type="term" value="F:L-serine ammonia-lyase activity"/>
    <property type="evidence" value="ECO:0007669"/>
    <property type="project" value="TreeGrafter"/>
</dbReference>
<dbReference type="InterPro" id="IPR036052">
    <property type="entry name" value="TrpB-like_PALP_sf"/>
</dbReference>
<dbReference type="Proteomes" id="UP000268093">
    <property type="component" value="Unassembled WGS sequence"/>
</dbReference>
<organism evidence="4 5">
    <name type="scientific">Jimgerdemannia flammicorona</name>
    <dbReference type="NCBI Taxonomy" id="994334"/>
    <lineage>
        <taxon>Eukaryota</taxon>
        <taxon>Fungi</taxon>
        <taxon>Fungi incertae sedis</taxon>
        <taxon>Mucoromycota</taxon>
        <taxon>Mucoromycotina</taxon>
        <taxon>Endogonomycetes</taxon>
        <taxon>Endogonales</taxon>
        <taxon>Endogonaceae</taxon>
        <taxon>Jimgerdemannia</taxon>
    </lineage>
</organism>
<dbReference type="SUPFAM" id="SSF53686">
    <property type="entry name" value="Tryptophan synthase beta subunit-like PLP-dependent enzymes"/>
    <property type="match status" value="1"/>
</dbReference>
<name>A0A433DE55_9FUNG</name>
<dbReference type="AlphaFoldDB" id="A0A433DE55"/>
<comment type="cofactor">
    <cofactor evidence="1">
        <name>pyridoxal 5'-phosphate</name>
        <dbReference type="ChEBI" id="CHEBI:597326"/>
    </cofactor>
</comment>
<proteinExistence type="predicted"/>
<evidence type="ECO:0000256" key="3">
    <source>
        <dbReference type="ARBA" id="ARBA00023239"/>
    </source>
</evidence>
<protein>
    <submittedName>
        <fullName evidence="4">Tryptophan synthase beta subunit-like PLP-dependent enzyme</fullName>
    </submittedName>
</protein>
<keyword evidence="3" id="KW-0456">Lyase</keyword>
<keyword evidence="5" id="KW-1185">Reference proteome</keyword>
<dbReference type="GO" id="GO:0006565">
    <property type="term" value="P:L-serine catabolic process"/>
    <property type="evidence" value="ECO:0007669"/>
    <property type="project" value="TreeGrafter"/>
</dbReference>
<sequence length="372" mass="40487">MVMEFIHLETSTHQPFIKDSRFIDLPPVPTTYNLLFTPSYSESSYSSTPTLLATPELSPSLSPLSAPVPDPANPALVIHLTLTSPLYDVPRALSSAPNPTSVVDVLKIQKTPLQPATKLSRKLGATVLIKREDAHPEVFSTEARGVGNWLLNVMKTEKGNVEAVCSVSEGTHADALSLLSTRVSVPYHPTTAHLMDPLDPHILGGYGTVAMELMTQHPINRIAAVFCPVGTTPESWGLAVAVAIYVKRIASHVQVIAVCLQDRNEAAKVWGREFVDEVIDVTEAEVTLAIKDTYEDTRILPDTFGTLSIAGVTKYVRGRPTTQYVDVDAKPEPDSLIAILASANMTFEALARWTTDVKRIKAEPEVMVDASR</sequence>
<dbReference type="PANTHER" id="PTHR48078">
    <property type="entry name" value="THREONINE DEHYDRATASE, MITOCHONDRIAL-RELATED"/>
    <property type="match status" value="1"/>
</dbReference>
<gene>
    <name evidence="4" type="ORF">BC936DRAFT_143279</name>
</gene>
<reference evidence="4 5" key="1">
    <citation type="journal article" date="2018" name="New Phytol.">
        <title>Phylogenomics of Endogonaceae and evolution of mycorrhizas within Mucoromycota.</title>
        <authorList>
            <person name="Chang Y."/>
            <person name="Desiro A."/>
            <person name="Na H."/>
            <person name="Sandor L."/>
            <person name="Lipzen A."/>
            <person name="Clum A."/>
            <person name="Barry K."/>
            <person name="Grigoriev I.V."/>
            <person name="Martin F.M."/>
            <person name="Stajich J.E."/>
            <person name="Smith M.E."/>
            <person name="Bonito G."/>
            <person name="Spatafora J.W."/>
        </authorList>
    </citation>
    <scope>NUCLEOTIDE SEQUENCE [LARGE SCALE GENOMIC DNA]</scope>
    <source>
        <strain evidence="4 5">GMNB39</strain>
    </source>
</reference>
<dbReference type="EMBL" id="RBNI01002612">
    <property type="protein sequence ID" value="RUP49108.1"/>
    <property type="molecule type" value="Genomic_DNA"/>
</dbReference>
<accession>A0A433DE55</accession>
<dbReference type="OrthoDB" id="4418812at2759"/>
<dbReference type="PANTHER" id="PTHR48078:SF11">
    <property type="entry name" value="THREONINE DEHYDRATASE, MITOCHONDRIAL"/>
    <property type="match status" value="1"/>
</dbReference>
<evidence type="ECO:0000256" key="1">
    <source>
        <dbReference type="ARBA" id="ARBA00001933"/>
    </source>
</evidence>